<dbReference type="Proteomes" id="UP000645257">
    <property type="component" value="Unassembled WGS sequence"/>
</dbReference>
<reference evidence="6" key="1">
    <citation type="journal article" date="2014" name="Int. J. Syst. Evol. Microbiol.">
        <title>Complete genome sequence of Corynebacterium casei LMG S-19264T (=DSM 44701T), isolated from a smear-ripened cheese.</title>
        <authorList>
            <consortium name="US DOE Joint Genome Institute (JGI-PGF)"/>
            <person name="Walter F."/>
            <person name="Albersmeier A."/>
            <person name="Kalinowski J."/>
            <person name="Ruckert C."/>
        </authorList>
    </citation>
    <scope>NUCLEOTIDE SEQUENCE</scope>
    <source>
        <strain evidence="6">KCTC 32182</strain>
    </source>
</reference>
<dbReference type="AlphaFoldDB" id="A0A918P368"/>
<keyword evidence="3 5" id="KW-1133">Transmembrane helix</keyword>
<proteinExistence type="predicted"/>
<feature type="transmembrane region" description="Helical" evidence="5">
    <location>
        <begin position="132"/>
        <end position="152"/>
    </location>
</feature>
<feature type="transmembrane region" description="Helical" evidence="5">
    <location>
        <begin position="12"/>
        <end position="38"/>
    </location>
</feature>
<evidence type="ECO:0000256" key="1">
    <source>
        <dbReference type="ARBA" id="ARBA00004141"/>
    </source>
</evidence>
<dbReference type="PANTHER" id="PTHR47547:SF1">
    <property type="entry name" value="ASPARTATE-PROTON SYMPORTER"/>
    <property type="match status" value="1"/>
</dbReference>
<protein>
    <submittedName>
        <fullName evidence="6">ABC transporter permease</fullName>
    </submittedName>
</protein>
<keyword evidence="4 5" id="KW-0472">Membrane</keyword>
<dbReference type="Gene3D" id="1.20.1740.10">
    <property type="entry name" value="Amino acid/polyamine transporter I"/>
    <property type="match status" value="1"/>
</dbReference>
<feature type="transmembrane region" description="Helical" evidence="5">
    <location>
        <begin position="164"/>
        <end position="183"/>
    </location>
</feature>
<evidence type="ECO:0000256" key="5">
    <source>
        <dbReference type="SAM" id="Phobius"/>
    </source>
</evidence>
<organism evidence="6 7">
    <name type="scientific">Paludibacterium paludis</name>
    <dbReference type="NCBI Taxonomy" id="1225769"/>
    <lineage>
        <taxon>Bacteria</taxon>
        <taxon>Pseudomonadati</taxon>
        <taxon>Pseudomonadota</taxon>
        <taxon>Betaproteobacteria</taxon>
        <taxon>Neisseriales</taxon>
        <taxon>Chromobacteriaceae</taxon>
        <taxon>Paludibacterium</taxon>
    </lineage>
</organism>
<feature type="transmembrane region" description="Helical" evidence="5">
    <location>
        <begin position="195"/>
        <end position="216"/>
    </location>
</feature>
<comment type="subcellular location">
    <subcellularLocation>
        <location evidence="1">Membrane</location>
        <topology evidence="1">Multi-pass membrane protein</topology>
    </subcellularLocation>
</comment>
<dbReference type="PANTHER" id="PTHR47547">
    <property type="match status" value="1"/>
</dbReference>
<feature type="transmembrane region" description="Helical" evidence="5">
    <location>
        <begin position="456"/>
        <end position="477"/>
    </location>
</feature>
<feature type="transmembrane region" description="Helical" evidence="5">
    <location>
        <begin position="489"/>
        <end position="507"/>
    </location>
</feature>
<feature type="transmembrane region" description="Helical" evidence="5">
    <location>
        <begin position="280"/>
        <end position="298"/>
    </location>
</feature>
<dbReference type="EMBL" id="BMYX01000010">
    <property type="protein sequence ID" value="GGY16372.1"/>
    <property type="molecule type" value="Genomic_DNA"/>
</dbReference>
<gene>
    <name evidence="6" type="ORF">GCM10011289_19530</name>
</gene>
<feature type="transmembrane region" description="Helical" evidence="5">
    <location>
        <begin position="366"/>
        <end position="389"/>
    </location>
</feature>
<evidence type="ECO:0000256" key="4">
    <source>
        <dbReference type="ARBA" id="ARBA00023136"/>
    </source>
</evidence>
<keyword evidence="7" id="KW-1185">Reference proteome</keyword>
<comment type="caution">
    <text evidence="6">The sequence shown here is derived from an EMBL/GenBank/DDBJ whole genome shotgun (WGS) entry which is preliminary data.</text>
</comment>
<dbReference type="Pfam" id="PF13520">
    <property type="entry name" value="AA_permease_2"/>
    <property type="match status" value="1"/>
</dbReference>
<accession>A0A918P368</accession>
<evidence type="ECO:0000313" key="6">
    <source>
        <dbReference type="EMBL" id="GGY16372.1"/>
    </source>
</evidence>
<reference evidence="6" key="2">
    <citation type="submission" date="2020-09" db="EMBL/GenBank/DDBJ databases">
        <authorList>
            <person name="Sun Q."/>
            <person name="Kim S."/>
        </authorList>
    </citation>
    <scope>NUCLEOTIDE SEQUENCE</scope>
    <source>
        <strain evidence="6">KCTC 32182</strain>
    </source>
</reference>
<feature type="transmembrane region" description="Helical" evidence="5">
    <location>
        <begin position="344"/>
        <end position="360"/>
    </location>
</feature>
<dbReference type="GO" id="GO:0016020">
    <property type="term" value="C:membrane"/>
    <property type="evidence" value="ECO:0007669"/>
    <property type="project" value="UniProtKB-SubCell"/>
</dbReference>
<evidence type="ECO:0000256" key="3">
    <source>
        <dbReference type="ARBA" id="ARBA00022989"/>
    </source>
</evidence>
<evidence type="ECO:0000256" key="2">
    <source>
        <dbReference type="ARBA" id="ARBA00022692"/>
    </source>
</evidence>
<feature type="transmembrane region" description="Helical" evidence="5">
    <location>
        <begin position="84"/>
        <end position="103"/>
    </location>
</feature>
<dbReference type="RefSeq" id="WP_215796464.1">
    <property type="nucleotide sequence ID" value="NZ_BMYX01000010.1"/>
</dbReference>
<dbReference type="InterPro" id="IPR002293">
    <property type="entry name" value="AA/rel_permease1"/>
</dbReference>
<dbReference type="GO" id="GO:0022857">
    <property type="term" value="F:transmembrane transporter activity"/>
    <property type="evidence" value="ECO:0007669"/>
    <property type="project" value="InterPro"/>
</dbReference>
<dbReference type="PIRSF" id="PIRSF006060">
    <property type="entry name" value="AA_transporter"/>
    <property type="match status" value="1"/>
</dbReference>
<name>A0A918P368_9NEIS</name>
<keyword evidence="2 5" id="KW-0812">Transmembrane</keyword>
<dbReference type="InterPro" id="IPR052962">
    <property type="entry name" value="AA_Transporter_AGT"/>
</dbReference>
<feature type="transmembrane region" description="Helical" evidence="5">
    <location>
        <begin position="426"/>
        <end position="444"/>
    </location>
</feature>
<sequence length="533" mass="57156">MNHPHHRHIGPIALMLTGLGSIIGSGWLFGASHAAAIAGPAATVAWVIGMLIILTIAISYAELGAMFPESGGMVRYARYSHGSLVGFIAAWANWIAIVSVIPIEAEASVQYMSTWPWSWAGELYHQGELSPIGLAIAAMLVIVYFLLNYWGVRLFAKANSAITVFKVLVPGLTIGALVSTGFHSGNFGASTPGGFAPHGWSAVMTAVATSGIVFSFNGFQSPINLAGEARRPGRSVPFGVVGSILIAAVIYVMLQIAFIGALTPGHLARGWSGIDFSSPFAQLSMALGLNWLTMLLYFDAFISPSGTGATYTATTARMIYGMQRNGTLPEMLGRVHPLYGIPRPAMWFNLAVSFVFLFFFRGWGTLAAVISVATVISYLTGPVSVAALRRVAPDLPRPLKVAGLGLIAPLAFVCASLVLYWARWPLTGQIIVLMVVALPVYLYYQAKSGWRDFAREFRGALWMIAYLPAMALVSWLGSEEFGGIGLIPYGPDMVLVGVLGYAFFLWGTRSGWHTRYLDEEHDAAAVAALHDAG</sequence>
<feature type="transmembrane region" description="Helical" evidence="5">
    <location>
        <begin position="401"/>
        <end position="420"/>
    </location>
</feature>
<feature type="transmembrane region" description="Helical" evidence="5">
    <location>
        <begin position="44"/>
        <end position="63"/>
    </location>
</feature>
<feature type="transmembrane region" description="Helical" evidence="5">
    <location>
        <begin position="236"/>
        <end position="260"/>
    </location>
</feature>
<evidence type="ECO:0000313" key="7">
    <source>
        <dbReference type="Proteomes" id="UP000645257"/>
    </source>
</evidence>